<dbReference type="AlphaFoldDB" id="A0A0E9VRA3"/>
<sequence>MDEHPPFPRVFLKNGFILSQCQTKTHSCKYSDHTATVKCWMCSVKSNSFVFTLTHRFSKWFLYYRDAGINVPYSVCQ</sequence>
<organism evidence="1">
    <name type="scientific">Anguilla anguilla</name>
    <name type="common">European freshwater eel</name>
    <name type="synonym">Muraena anguilla</name>
    <dbReference type="NCBI Taxonomy" id="7936"/>
    <lineage>
        <taxon>Eukaryota</taxon>
        <taxon>Metazoa</taxon>
        <taxon>Chordata</taxon>
        <taxon>Craniata</taxon>
        <taxon>Vertebrata</taxon>
        <taxon>Euteleostomi</taxon>
        <taxon>Actinopterygii</taxon>
        <taxon>Neopterygii</taxon>
        <taxon>Teleostei</taxon>
        <taxon>Anguilliformes</taxon>
        <taxon>Anguillidae</taxon>
        <taxon>Anguilla</taxon>
    </lineage>
</organism>
<reference evidence="1" key="1">
    <citation type="submission" date="2014-11" db="EMBL/GenBank/DDBJ databases">
        <authorList>
            <person name="Amaro Gonzalez C."/>
        </authorList>
    </citation>
    <scope>NUCLEOTIDE SEQUENCE</scope>
</reference>
<dbReference type="EMBL" id="GBXM01028692">
    <property type="protein sequence ID" value="JAH79885.1"/>
    <property type="molecule type" value="Transcribed_RNA"/>
</dbReference>
<evidence type="ECO:0000313" key="1">
    <source>
        <dbReference type="EMBL" id="JAH79885.1"/>
    </source>
</evidence>
<reference evidence="1" key="2">
    <citation type="journal article" date="2015" name="Fish Shellfish Immunol.">
        <title>Early steps in the European eel (Anguilla anguilla)-Vibrio vulnificus interaction in the gills: Role of the RtxA13 toxin.</title>
        <authorList>
            <person name="Callol A."/>
            <person name="Pajuelo D."/>
            <person name="Ebbesson L."/>
            <person name="Teles M."/>
            <person name="MacKenzie S."/>
            <person name="Amaro C."/>
        </authorList>
    </citation>
    <scope>NUCLEOTIDE SEQUENCE</scope>
</reference>
<accession>A0A0E9VRA3</accession>
<name>A0A0E9VRA3_ANGAN</name>
<protein>
    <submittedName>
        <fullName evidence="1">Uncharacterized protein</fullName>
    </submittedName>
</protein>
<proteinExistence type="predicted"/>